<evidence type="ECO:0000256" key="5">
    <source>
        <dbReference type="ARBA" id="ARBA00022692"/>
    </source>
</evidence>
<dbReference type="Pfam" id="PF12698">
    <property type="entry name" value="ABC2_membrane_3"/>
    <property type="match status" value="1"/>
</dbReference>
<dbReference type="RefSeq" id="WP_166639378.1">
    <property type="nucleotide sequence ID" value="NZ_SNYJ01000019.1"/>
</dbReference>
<evidence type="ECO:0000256" key="7">
    <source>
        <dbReference type="ARBA" id="ARBA00023136"/>
    </source>
</evidence>
<evidence type="ECO:0000259" key="9">
    <source>
        <dbReference type="PROSITE" id="PS51012"/>
    </source>
</evidence>
<feature type="transmembrane region" description="Helical" evidence="8">
    <location>
        <begin position="284"/>
        <end position="301"/>
    </location>
</feature>
<feature type="transmembrane region" description="Helical" evidence="8">
    <location>
        <begin position="216"/>
        <end position="239"/>
    </location>
</feature>
<evidence type="ECO:0000256" key="3">
    <source>
        <dbReference type="ARBA" id="ARBA00022448"/>
    </source>
</evidence>
<dbReference type="GO" id="GO:0140359">
    <property type="term" value="F:ABC-type transporter activity"/>
    <property type="evidence" value="ECO:0007669"/>
    <property type="project" value="InterPro"/>
</dbReference>
<evidence type="ECO:0000256" key="4">
    <source>
        <dbReference type="ARBA" id="ARBA00022475"/>
    </source>
</evidence>
<sequence length="369" mass="41690">MLAVFMTQWVKEKRAPILSLLFLALSIAAALLFGTTAQQPSTVDVFLGEELSEEETERWMTLLNQSETFVFQRTDERTAIEKLEKGRSDIVLKLLKDDYRLISAVQLPGLQFIEHYVQQVFTDEMQLRETAEKMTNPKVYRQNVASQMADPPLSVDIRGLEGTEFVPHNMQLQLLFGFTLLFVMFTVGFKLNAIAKEKVAGIWDRLIVSPVHKSGIYTGHLLYAWTIGIVHVLLIFLLFHYVFSFELNEHLIGLLAISALFLFTVVSMTLLIAGMTRTPEQFDMIFPVLVPLMPLISGVYMPPGAMTNDGLLLLAEFLPLTHAMEAMLGLAVYDQSLTDLFLPLAKLLLMAVLFMGIGMNLVERKALRR</sequence>
<dbReference type="Proteomes" id="UP000295632">
    <property type="component" value="Unassembled WGS sequence"/>
</dbReference>
<feature type="domain" description="ABC transmembrane type-2" evidence="9">
    <location>
        <begin position="128"/>
        <end position="365"/>
    </location>
</feature>
<comment type="similarity">
    <text evidence="2">Belongs to the ABC-2 integral membrane protein family.</text>
</comment>
<evidence type="ECO:0000256" key="2">
    <source>
        <dbReference type="ARBA" id="ARBA00007783"/>
    </source>
</evidence>
<name>A0A4R6TW57_9BACI</name>
<evidence type="ECO:0000313" key="11">
    <source>
        <dbReference type="Proteomes" id="UP000295632"/>
    </source>
</evidence>
<feature type="transmembrane region" description="Helical" evidence="8">
    <location>
        <begin position="174"/>
        <end position="195"/>
    </location>
</feature>
<dbReference type="AlphaFoldDB" id="A0A4R6TW57"/>
<dbReference type="InterPro" id="IPR013525">
    <property type="entry name" value="ABC2_TM"/>
</dbReference>
<reference evidence="10 11" key="1">
    <citation type="submission" date="2019-03" db="EMBL/GenBank/DDBJ databases">
        <title>Genomic Encyclopedia of Type Strains, Phase IV (KMG-IV): sequencing the most valuable type-strain genomes for metagenomic binning, comparative biology and taxonomic classification.</title>
        <authorList>
            <person name="Goeker M."/>
        </authorList>
    </citation>
    <scope>NUCLEOTIDE SEQUENCE [LARGE SCALE GENOMIC DNA]</scope>
    <source>
        <strain evidence="10 11">DSM 28697</strain>
    </source>
</reference>
<feature type="transmembrane region" description="Helical" evidence="8">
    <location>
        <begin position="340"/>
        <end position="362"/>
    </location>
</feature>
<gene>
    <name evidence="10" type="ORF">EV213_11928</name>
</gene>
<proteinExistence type="inferred from homology"/>
<keyword evidence="3" id="KW-0813">Transport</keyword>
<keyword evidence="5 8" id="KW-0812">Transmembrane</keyword>
<dbReference type="PROSITE" id="PS51012">
    <property type="entry name" value="ABC_TM2"/>
    <property type="match status" value="1"/>
</dbReference>
<comment type="subcellular location">
    <subcellularLocation>
        <location evidence="1">Cell membrane</location>
        <topology evidence="1">Multi-pass membrane protein</topology>
    </subcellularLocation>
</comment>
<evidence type="ECO:0000256" key="1">
    <source>
        <dbReference type="ARBA" id="ARBA00004651"/>
    </source>
</evidence>
<evidence type="ECO:0000313" key="10">
    <source>
        <dbReference type="EMBL" id="TDQ36239.1"/>
    </source>
</evidence>
<dbReference type="InterPro" id="IPR051449">
    <property type="entry name" value="ABC-2_transporter_component"/>
</dbReference>
<dbReference type="PANTHER" id="PTHR30294:SF29">
    <property type="entry name" value="MULTIDRUG ABC TRANSPORTER PERMEASE YBHS-RELATED"/>
    <property type="match status" value="1"/>
</dbReference>
<evidence type="ECO:0000256" key="8">
    <source>
        <dbReference type="SAM" id="Phobius"/>
    </source>
</evidence>
<keyword evidence="6 8" id="KW-1133">Transmembrane helix</keyword>
<feature type="transmembrane region" description="Helical" evidence="8">
    <location>
        <begin position="251"/>
        <end position="272"/>
    </location>
</feature>
<comment type="caution">
    <text evidence="10">The sequence shown here is derived from an EMBL/GenBank/DDBJ whole genome shotgun (WGS) entry which is preliminary data.</text>
</comment>
<organism evidence="10 11">
    <name type="scientific">Aureibacillus halotolerans</name>
    <dbReference type="NCBI Taxonomy" id="1508390"/>
    <lineage>
        <taxon>Bacteria</taxon>
        <taxon>Bacillati</taxon>
        <taxon>Bacillota</taxon>
        <taxon>Bacilli</taxon>
        <taxon>Bacillales</taxon>
        <taxon>Bacillaceae</taxon>
        <taxon>Aureibacillus</taxon>
    </lineage>
</organism>
<keyword evidence="7 8" id="KW-0472">Membrane</keyword>
<evidence type="ECO:0000256" key="6">
    <source>
        <dbReference type="ARBA" id="ARBA00022989"/>
    </source>
</evidence>
<keyword evidence="4" id="KW-1003">Cell membrane</keyword>
<keyword evidence="11" id="KW-1185">Reference proteome</keyword>
<dbReference type="EMBL" id="SNYJ01000019">
    <property type="protein sequence ID" value="TDQ36239.1"/>
    <property type="molecule type" value="Genomic_DNA"/>
</dbReference>
<dbReference type="PANTHER" id="PTHR30294">
    <property type="entry name" value="MEMBRANE COMPONENT OF ABC TRANSPORTER YHHJ-RELATED"/>
    <property type="match status" value="1"/>
</dbReference>
<accession>A0A4R6TW57</accession>
<dbReference type="InterPro" id="IPR047817">
    <property type="entry name" value="ABC2_TM_bact-type"/>
</dbReference>
<protein>
    <submittedName>
        <fullName evidence="10">ABC-2 type transport system permease protein</fullName>
    </submittedName>
</protein>
<dbReference type="GO" id="GO:0005886">
    <property type="term" value="C:plasma membrane"/>
    <property type="evidence" value="ECO:0007669"/>
    <property type="project" value="UniProtKB-SubCell"/>
</dbReference>